<dbReference type="GeneTree" id="ENSGT00940000161627"/>
<dbReference type="PANTHER" id="PTHR46254">
    <property type="entry name" value="PROTEIN GVQW1-RELATED"/>
    <property type="match status" value="1"/>
</dbReference>
<organism evidence="1 2">
    <name type="scientific">Callithrix jacchus</name>
    <name type="common">White-tufted-ear marmoset</name>
    <name type="synonym">Simia Jacchus</name>
    <dbReference type="NCBI Taxonomy" id="9483"/>
    <lineage>
        <taxon>Eukaryota</taxon>
        <taxon>Metazoa</taxon>
        <taxon>Chordata</taxon>
        <taxon>Craniata</taxon>
        <taxon>Vertebrata</taxon>
        <taxon>Euteleostomi</taxon>
        <taxon>Mammalia</taxon>
        <taxon>Eutheria</taxon>
        <taxon>Euarchontoglires</taxon>
        <taxon>Primates</taxon>
        <taxon>Haplorrhini</taxon>
        <taxon>Platyrrhini</taxon>
        <taxon>Cebidae</taxon>
        <taxon>Callitrichinae</taxon>
        <taxon>Callithrix</taxon>
        <taxon>Callithrix</taxon>
    </lineage>
</organism>
<dbReference type="Ensembl" id="ENSCJAT00000132670.1">
    <property type="protein sequence ID" value="ENSCJAP00000088790.1"/>
    <property type="gene ID" value="ENSCJAG00000078792.1"/>
</dbReference>
<name>A0A8I4A454_CALJA</name>
<sequence>AQLAATSTSQARVQWHDLGSLKPPPPRFKRFSCLSLLSSWDHRCVPLRPAYFCIFSRDGVPPCWPGWS</sequence>
<dbReference type="AlphaFoldDB" id="A0A8I4A454"/>
<dbReference type="PANTHER" id="PTHR46254:SF6">
    <property type="entry name" value="HIGH MOBILITY GROUP AT-HOOK 2"/>
    <property type="match status" value="1"/>
</dbReference>
<reference evidence="1" key="3">
    <citation type="submission" date="2025-09" db="UniProtKB">
        <authorList>
            <consortium name="Ensembl"/>
        </authorList>
    </citation>
    <scope>IDENTIFICATION</scope>
</reference>
<accession>A0A8I4A454</accession>
<evidence type="ECO:0000313" key="2">
    <source>
        <dbReference type="Proteomes" id="UP000008225"/>
    </source>
</evidence>
<reference evidence="1 2" key="1">
    <citation type="submission" date="2009-03" db="EMBL/GenBank/DDBJ databases">
        <authorList>
            <person name="Warren W."/>
            <person name="Ye L."/>
            <person name="Minx P."/>
            <person name="Worley K."/>
            <person name="Gibbs R."/>
            <person name="Wilson R.K."/>
        </authorList>
    </citation>
    <scope>NUCLEOTIDE SEQUENCE [LARGE SCALE GENOMIC DNA]</scope>
</reference>
<evidence type="ECO:0000313" key="1">
    <source>
        <dbReference type="Ensembl" id="ENSCJAP00000088790.1"/>
    </source>
</evidence>
<reference evidence="1" key="2">
    <citation type="submission" date="2025-08" db="UniProtKB">
        <authorList>
            <consortium name="Ensembl"/>
        </authorList>
    </citation>
    <scope>IDENTIFICATION</scope>
</reference>
<proteinExistence type="predicted"/>
<dbReference type="Proteomes" id="UP000008225">
    <property type="component" value="Chromosome 4"/>
</dbReference>
<protein>
    <submittedName>
        <fullName evidence="1">Uncharacterized protein</fullName>
    </submittedName>
</protein>
<keyword evidence="2" id="KW-1185">Reference proteome</keyword>